<accession>A0A9W6LX88</accession>
<proteinExistence type="predicted"/>
<organism evidence="1 2">
    <name type="scientific">Microbacterium barkeri</name>
    <dbReference type="NCBI Taxonomy" id="33917"/>
    <lineage>
        <taxon>Bacteria</taxon>
        <taxon>Bacillati</taxon>
        <taxon>Actinomycetota</taxon>
        <taxon>Actinomycetes</taxon>
        <taxon>Micrococcales</taxon>
        <taxon>Microbacteriaceae</taxon>
        <taxon>Microbacterium</taxon>
    </lineage>
</organism>
<name>A0A9W6LX88_9MICO</name>
<dbReference type="AlphaFoldDB" id="A0A9W6LX88"/>
<keyword evidence="2" id="KW-1185">Reference proteome</keyword>
<evidence type="ECO:0000313" key="2">
    <source>
        <dbReference type="Proteomes" id="UP001142462"/>
    </source>
</evidence>
<reference evidence="1" key="1">
    <citation type="journal article" date="2014" name="Int. J. Syst. Evol. Microbiol.">
        <title>Complete genome sequence of Corynebacterium casei LMG S-19264T (=DSM 44701T), isolated from a smear-ripened cheese.</title>
        <authorList>
            <consortium name="US DOE Joint Genome Institute (JGI-PGF)"/>
            <person name="Walter F."/>
            <person name="Albersmeier A."/>
            <person name="Kalinowski J."/>
            <person name="Ruckert C."/>
        </authorList>
    </citation>
    <scope>NUCLEOTIDE SEQUENCE</scope>
    <source>
        <strain evidence="1">VKM Ac-1020</strain>
    </source>
</reference>
<dbReference type="EMBL" id="BSEJ01000015">
    <property type="protein sequence ID" value="GLJ62604.1"/>
    <property type="molecule type" value="Genomic_DNA"/>
</dbReference>
<protein>
    <submittedName>
        <fullName evidence="1">Uncharacterized protein</fullName>
    </submittedName>
</protein>
<dbReference type="Proteomes" id="UP001142462">
    <property type="component" value="Unassembled WGS sequence"/>
</dbReference>
<evidence type="ECO:0000313" key="1">
    <source>
        <dbReference type="EMBL" id="GLJ62604.1"/>
    </source>
</evidence>
<comment type="caution">
    <text evidence="1">The sequence shown here is derived from an EMBL/GenBank/DDBJ whole genome shotgun (WGS) entry which is preliminary data.</text>
</comment>
<sequence>MNSAFARTSASVTVVPKQSQLFQPMGGVVRASGMVSLHRVRGRARRGAADDATGILTLEETGDRMARARSTLDGWRRSNAIPSSCSRSAK</sequence>
<reference evidence="1" key="2">
    <citation type="submission" date="2023-01" db="EMBL/GenBank/DDBJ databases">
        <authorList>
            <person name="Sun Q."/>
            <person name="Evtushenko L."/>
        </authorList>
    </citation>
    <scope>NUCLEOTIDE SEQUENCE</scope>
    <source>
        <strain evidence="1">VKM Ac-1020</strain>
    </source>
</reference>
<gene>
    <name evidence="1" type="ORF">GCM10017576_27350</name>
</gene>